<dbReference type="STRING" id="234267.Acid_4554"/>
<accession>Q01XV2</accession>
<organism evidence="1">
    <name type="scientific">Solibacter usitatus (strain Ellin6076)</name>
    <dbReference type="NCBI Taxonomy" id="234267"/>
    <lineage>
        <taxon>Bacteria</taxon>
        <taxon>Pseudomonadati</taxon>
        <taxon>Acidobacteriota</taxon>
        <taxon>Terriglobia</taxon>
        <taxon>Bryobacterales</taxon>
        <taxon>Solibacteraceae</taxon>
        <taxon>Candidatus Solibacter</taxon>
    </lineage>
</organism>
<dbReference type="HOGENOM" id="CLU_300883_0_0_0"/>
<dbReference type="Gene3D" id="2.60.120.560">
    <property type="entry name" value="Exo-inulinase, domain 1"/>
    <property type="match status" value="1"/>
</dbReference>
<dbReference type="KEGG" id="sus:Acid_4554"/>
<dbReference type="InParanoid" id="Q01XV2"/>
<name>Q01XV2_SOLUE</name>
<proteinExistence type="predicted"/>
<dbReference type="EMBL" id="CP000473">
    <property type="protein sequence ID" value="ABJ85513.1"/>
    <property type="molecule type" value="Genomic_DNA"/>
</dbReference>
<sequence>MRCLYCGKEIGAFRLLRDSEFCGAAHRKNYGERIGKALHQIAAPEAPPAPVANFVPAMPLQAGRIDYTVAPLINTFVEFLRVPTSWPLAIDSCLGQRHRRLSPVAPAIAEGLARVDANVSAGSPFVYLPRLNSAPEYIPSANRPEQVPPVCEKWLPAPGADPVASFVQPSTALRPTALSTRLPAAVEFPLGGRTLFSDTVQAAPAPEPVAEFVRLSAAAVPVLAMVRAPLPAAGPRIPGWQQTLPLAGYAPPLAAEPAAEFLRLAAALAPLESAPSALKVALDLNLAAAEAAPAIVGSLAASAPEPVAAFLHWATALTPAAAPPIAPVLPQPRVAVEIEPLPVPDEPLVIPGICLRAMPSPAAEPVCRFVTASFQGFVAQPLPVAAPRFTLAIEDPYVPQDVASRQAELAEPVMSGVYPRTADIPIAPIAAAALLMLPAVAKLADEDLGLAAAAPTLRAEPAEILLVARAADVPLSSAAECRIPRTAAFGFANPAPAPALAAAASGPQPAPLESMLVSAVAETQAAPPALQVLEFTITPSQDLKSPGFDAPRLGPNVSQPIPGSHKVIPLHPIQTLAVSVPGQKHLDVLPALPQPGMLPVEFHAQRSRGALFERPEWQSSRTPAIPPRFAIRPAFGKFEEPATQPKPVRQEPEFIKTFQSPRRPSQAVLLGGKIAAALLLASSLWYAYSFRGRGRGVEIAAAENAASSISHGTSIAADSVAAAPAAAGSIAWVRQGLARRAAVQVSDHFREGMQGWGVSTAAAPAAPAGWARHKDGYTIPGALALFRPSLNFKDYRLEFFGQIENKGMSWSVRSKDPNNYHAMKVAVVEAGLRPFVALVHWDVINGKAGRQSRTPLNIMVHNNRPMQVAVNVEGDHLVTSIDGEEVDTFTNETLRAGGIGFFAEANERARLYWVRVSRNDDFLGHVCAFLAGDDAVRATAELRVPEFPGSTPTPWAPADDGNTTFAAVWAGLPYLRAAQKARASHTRRTHQWNT</sequence>
<reference evidence="1" key="1">
    <citation type="submission" date="2006-10" db="EMBL/GenBank/DDBJ databases">
        <title>Complete sequence of Solibacter usitatus Ellin6076.</title>
        <authorList>
            <consortium name="US DOE Joint Genome Institute"/>
            <person name="Copeland A."/>
            <person name="Lucas S."/>
            <person name="Lapidus A."/>
            <person name="Barry K."/>
            <person name="Detter J.C."/>
            <person name="Glavina del Rio T."/>
            <person name="Hammon N."/>
            <person name="Israni S."/>
            <person name="Dalin E."/>
            <person name="Tice H."/>
            <person name="Pitluck S."/>
            <person name="Thompson L.S."/>
            <person name="Brettin T."/>
            <person name="Bruce D."/>
            <person name="Han C."/>
            <person name="Tapia R."/>
            <person name="Gilna P."/>
            <person name="Schmutz J."/>
            <person name="Larimer F."/>
            <person name="Land M."/>
            <person name="Hauser L."/>
            <person name="Kyrpides N."/>
            <person name="Mikhailova N."/>
            <person name="Janssen P.H."/>
            <person name="Kuske C.R."/>
            <person name="Richardson P."/>
        </authorList>
    </citation>
    <scope>NUCLEOTIDE SEQUENCE</scope>
    <source>
        <strain evidence="1">Ellin6076</strain>
    </source>
</reference>
<protein>
    <submittedName>
        <fullName evidence="1">Uncharacterized protein</fullName>
    </submittedName>
</protein>
<dbReference type="AlphaFoldDB" id="Q01XV2"/>
<gene>
    <name evidence="1" type="ordered locus">Acid_4554</name>
</gene>
<evidence type="ECO:0000313" key="1">
    <source>
        <dbReference type="EMBL" id="ABJ85513.1"/>
    </source>
</evidence>